<gene>
    <name evidence="2" type="ORF">AB0470_25290</name>
</gene>
<keyword evidence="3" id="KW-1185">Reference proteome</keyword>
<reference evidence="2 3" key="1">
    <citation type="submission" date="2024-06" db="EMBL/GenBank/DDBJ databases">
        <title>The Natural Products Discovery Center: Release of the First 8490 Sequenced Strains for Exploring Actinobacteria Biosynthetic Diversity.</title>
        <authorList>
            <person name="Kalkreuter E."/>
            <person name="Kautsar S.A."/>
            <person name="Yang D."/>
            <person name="Bader C.D."/>
            <person name="Teijaro C.N."/>
            <person name="Fluegel L."/>
            <person name="Davis C.M."/>
            <person name="Simpson J.R."/>
            <person name="Lauterbach L."/>
            <person name="Steele A.D."/>
            <person name="Gui C."/>
            <person name="Meng S."/>
            <person name="Li G."/>
            <person name="Viehrig K."/>
            <person name="Ye F."/>
            <person name="Su P."/>
            <person name="Kiefer A.F."/>
            <person name="Nichols A."/>
            <person name="Cepeda A.J."/>
            <person name="Yan W."/>
            <person name="Fan B."/>
            <person name="Jiang Y."/>
            <person name="Adhikari A."/>
            <person name="Zheng C.-J."/>
            <person name="Schuster L."/>
            <person name="Cowan T.M."/>
            <person name="Smanski M.J."/>
            <person name="Chevrette M.G."/>
            <person name="De Carvalho L.P.S."/>
            <person name="Shen B."/>
        </authorList>
    </citation>
    <scope>NUCLEOTIDE SEQUENCE [LARGE SCALE GENOMIC DNA]</scope>
    <source>
        <strain evidence="2 3">NPDC052360</strain>
    </source>
</reference>
<organism evidence="2 3">
    <name type="scientific">Streptomyces griseosporeus</name>
    <dbReference type="NCBI Taxonomy" id="1910"/>
    <lineage>
        <taxon>Bacteria</taxon>
        <taxon>Bacillati</taxon>
        <taxon>Actinomycetota</taxon>
        <taxon>Actinomycetes</taxon>
        <taxon>Kitasatosporales</taxon>
        <taxon>Streptomycetaceae</taxon>
        <taxon>Streptomyces</taxon>
    </lineage>
</organism>
<accession>A0ABV3KU74</accession>
<comment type="caution">
    <text evidence="2">The sequence shown here is derived from an EMBL/GenBank/DDBJ whole genome shotgun (WGS) entry which is preliminary data.</text>
</comment>
<feature type="compositionally biased region" description="Pro residues" evidence="1">
    <location>
        <begin position="62"/>
        <end position="71"/>
    </location>
</feature>
<proteinExistence type="predicted"/>
<evidence type="ECO:0000313" key="3">
    <source>
        <dbReference type="Proteomes" id="UP001553148"/>
    </source>
</evidence>
<dbReference type="RefSeq" id="WP_162655480.1">
    <property type="nucleotide sequence ID" value="NZ_JBFAUJ010000011.1"/>
</dbReference>
<evidence type="ECO:0000313" key="2">
    <source>
        <dbReference type="EMBL" id="MEV8462860.1"/>
    </source>
</evidence>
<feature type="region of interest" description="Disordered" evidence="1">
    <location>
        <begin position="88"/>
        <end position="110"/>
    </location>
</feature>
<protein>
    <submittedName>
        <fullName evidence="2">Uncharacterized protein</fullName>
    </submittedName>
</protein>
<feature type="compositionally biased region" description="Pro residues" evidence="1">
    <location>
        <begin position="44"/>
        <end position="53"/>
    </location>
</feature>
<name>A0ABV3KU74_STRGS</name>
<feature type="region of interest" description="Disordered" evidence="1">
    <location>
        <begin position="32"/>
        <end position="74"/>
    </location>
</feature>
<dbReference type="EMBL" id="JBFAUJ010000011">
    <property type="protein sequence ID" value="MEV8462860.1"/>
    <property type="molecule type" value="Genomic_DNA"/>
</dbReference>
<evidence type="ECO:0000256" key="1">
    <source>
        <dbReference type="SAM" id="MobiDB-lite"/>
    </source>
</evidence>
<dbReference type="Proteomes" id="UP001553148">
    <property type="component" value="Unassembled WGS sequence"/>
</dbReference>
<sequence>MTADWEPDVDDIKAMRAEAGGADLRAFMRQQIAAGKARRTPAAKPKPAPPPGHQPGAWPKGTSPPGPPPEWSWPAALWDQAVRHYRNTKHLPDKPCDCGNCPDSEPEETP</sequence>